<evidence type="ECO:0000256" key="1">
    <source>
        <dbReference type="SAM" id="Phobius"/>
    </source>
</evidence>
<organism evidence="2 3">
    <name type="scientific">Lentzea flaviverrucosa</name>
    <dbReference type="NCBI Taxonomy" id="200379"/>
    <lineage>
        <taxon>Bacteria</taxon>
        <taxon>Bacillati</taxon>
        <taxon>Actinomycetota</taxon>
        <taxon>Actinomycetes</taxon>
        <taxon>Pseudonocardiales</taxon>
        <taxon>Pseudonocardiaceae</taxon>
        <taxon>Lentzea</taxon>
    </lineage>
</organism>
<dbReference type="OrthoDB" id="3638238at2"/>
<dbReference type="EMBL" id="FOFT01000001">
    <property type="protein sequence ID" value="SEP72669.1"/>
    <property type="molecule type" value="Genomic_DNA"/>
</dbReference>
<dbReference type="AlphaFoldDB" id="A0A1H9A7P2"/>
<feature type="transmembrane region" description="Helical" evidence="1">
    <location>
        <begin position="12"/>
        <end position="29"/>
    </location>
</feature>
<keyword evidence="3" id="KW-1185">Reference proteome</keyword>
<dbReference type="Proteomes" id="UP000199028">
    <property type="component" value="Unassembled WGS sequence"/>
</dbReference>
<evidence type="ECO:0000313" key="2">
    <source>
        <dbReference type="EMBL" id="SEP72669.1"/>
    </source>
</evidence>
<evidence type="ECO:0000313" key="3">
    <source>
        <dbReference type="Proteomes" id="UP000199028"/>
    </source>
</evidence>
<dbReference type="RefSeq" id="WP_090062346.1">
    <property type="nucleotide sequence ID" value="NZ_FOFT01000001.1"/>
</dbReference>
<name>A0A1H9A7P2_9PSEU</name>
<reference evidence="3" key="1">
    <citation type="submission" date="2016-10" db="EMBL/GenBank/DDBJ databases">
        <authorList>
            <person name="Varghese N."/>
            <person name="Submissions S."/>
        </authorList>
    </citation>
    <scope>NUCLEOTIDE SEQUENCE [LARGE SCALE GENOMIC DNA]</scope>
    <source>
        <strain evidence="3">CGMCC 4.578</strain>
    </source>
</reference>
<protein>
    <submittedName>
        <fullName evidence="2">Uncharacterized protein</fullName>
    </submittedName>
</protein>
<keyword evidence="1" id="KW-1133">Transmembrane helix</keyword>
<accession>A0A1H9A7P2</accession>
<sequence length="230" mass="24616">MFWDWVERVSWVAGIISAVIALIASLMASRSAALATRQMTMLVAAATDKPELLQKLELEARERSEAVQRRVRTVVVSTVTMIASLGAIAFAAVMLANLPDHVNTKVVGGDAPRTVQECNGGGEATVCAPVHVYELAAGAKVETRFGGVGRTPARTGHGGLSVELPGCESEVRWHVVLDGRTVAEGVSRDVLVRNEFPMTSDREYTFVAERAGGDCATTELRVRTGFTFGD</sequence>
<keyword evidence="1" id="KW-0472">Membrane</keyword>
<gene>
    <name evidence="2" type="ORF">SAMN05216195_101115</name>
</gene>
<feature type="transmembrane region" description="Helical" evidence="1">
    <location>
        <begin position="73"/>
        <end position="96"/>
    </location>
</feature>
<keyword evidence="1" id="KW-0812">Transmembrane</keyword>
<proteinExistence type="predicted"/>